<dbReference type="AlphaFoldDB" id="A0A0G0ZE19"/>
<comment type="caution">
    <text evidence="2">The sequence shown here is derived from an EMBL/GenBank/DDBJ whole genome shotgun (WGS) entry which is preliminary data.</text>
</comment>
<sequence length="92" mass="9115">MPSWFSSIPTAGRSSSRPRGSITTGGPTVFRSTSAMTKNIVDGSFQGSIDLRPGSYYLALTASGTTDSGGAVQRVTVAGETAAAACAPAAGG</sequence>
<dbReference type="Proteomes" id="UP000034036">
    <property type="component" value="Unassembled WGS sequence"/>
</dbReference>
<protein>
    <submittedName>
        <fullName evidence="2">Uncharacterized protein</fullName>
    </submittedName>
</protein>
<dbReference type="EMBL" id="LCDF01000021">
    <property type="protein sequence ID" value="KKS46970.1"/>
    <property type="molecule type" value="Genomic_DNA"/>
</dbReference>
<accession>A0A0G0ZE19</accession>
<feature type="region of interest" description="Disordered" evidence="1">
    <location>
        <begin position="1"/>
        <end position="30"/>
    </location>
</feature>
<evidence type="ECO:0000313" key="2">
    <source>
        <dbReference type="EMBL" id="KKS46970.1"/>
    </source>
</evidence>
<organism evidence="2 3">
    <name type="scientific">Candidatus Giovannonibacteria bacterium GW2011_GWF2_42_19</name>
    <dbReference type="NCBI Taxonomy" id="1618659"/>
    <lineage>
        <taxon>Bacteria</taxon>
        <taxon>Candidatus Giovannoniibacteriota</taxon>
    </lineage>
</organism>
<evidence type="ECO:0000313" key="3">
    <source>
        <dbReference type="Proteomes" id="UP000034036"/>
    </source>
</evidence>
<proteinExistence type="predicted"/>
<gene>
    <name evidence="2" type="ORF">UV11_C0021G0001</name>
</gene>
<reference evidence="2" key="1">
    <citation type="journal article" date="2015" name="Nature">
        <title>rRNA introns, odd ribosomes, and small enigmatic genomes across a large radiation of phyla.</title>
        <authorList>
            <person name="Brown C.T."/>
            <person name="Hug L.A."/>
            <person name="Thomas B.C."/>
            <person name="Sharon I."/>
            <person name="Castelle C.J."/>
            <person name="Singh A."/>
            <person name="Wilkins M.J."/>
            <person name="Williams K.H."/>
            <person name="Banfield J.F."/>
        </authorList>
    </citation>
    <scope>NUCLEOTIDE SEQUENCE [LARGE SCALE GENOMIC DNA]</scope>
</reference>
<name>A0A0G0ZE19_9BACT</name>
<evidence type="ECO:0000256" key="1">
    <source>
        <dbReference type="SAM" id="MobiDB-lite"/>
    </source>
</evidence>